<evidence type="ECO:0000259" key="2">
    <source>
        <dbReference type="Pfam" id="PF07786"/>
    </source>
</evidence>
<keyword evidence="1" id="KW-1133">Transmembrane helix</keyword>
<evidence type="ECO:0000313" key="3">
    <source>
        <dbReference type="EMBL" id="MUI16102.1"/>
    </source>
</evidence>
<feature type="transmembrane region" description="Helical" evidence="1">
    <location>
        <begin position="87"/>
        <end position="110"/>
    </location>
</feature>
<keyword evidence="1" id="KW-0472">Membrane</keyword>
<dbReference type="EMBL" id="WNWM01000002">
    <property type="protein sequence ID" value="MUI16102.1"/>
    <property type="molecule type" value="Genomic_DNA"/>
</dbReference>
<evidence type="ECO:0000313" key="4">
    <source>
        <dbReference type="Proteomes" id="UP000431684"/>
    </source>
</evidence>
<comment type="caution">
    <text evidence="3">The sequence shown here is derived from an EMBL/GenBank/DDBJ whole genome shotgun (WGS) entry which is preliminary data.</text>
</comment>
<dbReference type="PANTHER" id="PTHR40407">
    <property type="entry name" value="MEMBRANE PROTEIN-LIKE PROTEIN"/>
    <property type="match status" value="1"/>
</dbReference>
<dbReference type="Proteomes" id="UP000431684">
    <property type="component" value="Unassembled WGS sequence"/>
</dbReference>
<sequence length="373" mass="40872">MNHPNRIASIDIARGIVMLLMTVDHVRETFFLQHQVGDPMDVAATDPALFFSRLAAHFCAPMFVFLTGLSAWLYAHPPAGPRDATGFLVKRGLLLIGLEITVVNFAWTGTLAPSTVYLQVMWAIGLSMLALALLHRLPLAVIGVLGAAIVAGHDALHFMPEPGSLAAAAWTVLEQRGFLLEEPVRVKVSYPLLAWIGVILLGYAAGPLYARGTPPALRRRRLLAIGAGCLALLAVLRGVDVYGEPAQWTMHAQPLLTAMSFVNFTKYPPSLDFVLLTLGAGTIVLAFVERPLRWTGIAAVFGGAPLFYYLLHLYALLVLQRLAAFVLDVPRADAGHVWQVWLIAALLAAVLYWPTRRFARYKRSSGKAWVKYF</sequence>
<dbReference type="Pfam" id="PF07786">
    <property type="entry name" value="HGSNAT_cat"/>
    <property type="match status" value="1"/>
</dbReference>
<feature type="domain" description="Heparan-alpha-glucosaminide N-acetyltransferase catalytic" evidence="2">
    <location>
        <begin position="6"/>
        <end position="212"/>
    </location>
</feature>
<name>A0A6I3XS14_9BURK</name>
<feature type="transmembrane region" description="Helical" evidence="1">
    <location>
        <begin position="192"/>
        <end position="210"/>
    </location>
</feature>
<reference evidence="3 4" key="1">
    <citation type="submission" date="2019-11" db="EMBL/GenBank/DDBJ databases">
        <title>Draft Genome Sequences of Six Type Strains of the Genus Massilia.</title>
        <authorList>
            <person name="Miess H."/>
            <person name="Frediansyah A."/>
            <person name="Goeker M."/>
            <person name="Gross H."/>
        </authorList>
    </citation>
    <scope>NUCLEOTIDE SEQUENCE [LARGE SCALE GENOMIC DNA]</scope>
    <source>
        <strain evidence="3 4">DSM 17513</strain>
    </source>
</reference>
<keyword evidence="4" id="KW-1185">Reference proteome</keyword>
<feature type="transmembrane region" description="Helical" evidence="1">
    <location>
        <begin position="270"/>
        <end position="288"/>
    </location>
</feature>
<protein>
    <submittedName>
        <fullName evidence="3">DUF1624 domain-containing protein</fullName>
    </submittedName>
</protein>
<dbReference type="RefSeq" id="WP_155711702.1">
    <property type="nucleotide sequence ID" value="NZ_BMWU01000046.1"/>
</dbReference>
<dbReference type="PANTHER" id="PTHR40407:SF1">
    <property type="entry name" value="HEPARAN-ALPHA-GLUCOSAMINIDE N-ACETYLTRANSFERASE CATALYTIC DOMAIN-CONTAINING PROTEIN"/>
    <property type="match status" value="1"/>
</dbReference>
<feature type="transmembrane region" description="Helical" evidence="1">
    <location>
        <begin position="222"/>
        <end position="239"/>
    </location>
</feature>
<dbReference type="AlphaFoldDB" id="A0A6I3XS14"/>
<feature type="transmembrane region" description="Helical" evidence="1">
    <location>
        <begin position="295"/>
        <end position="317"/>
    </location>
</feature>
<evidence type="ECO:0000256" key="1">
    <source>
        <dbReference type="SAM" id="Phobius"/>
    </source>
</evidence>
<proteinExistence type="predicted"/>
<accession>A0A6I3XS14</accession>
<dbReference type="InterPro" id="IPR012429">
    <property type="entry name" value="HGSNAT_cat"/>
</dbReference>
<keyword evidence="1" id="KW-0812">Transmembrane</keyword>
<feature type="transmembrane region" description="Helical" evidence="1">
    <location>
        <begin position="54"/>
        <end position="75"/>
    </location>
</feature>
<organism evidence="3 4">
    <name type="scientific">Pseudoduganella dura</name>
    <dbReference type="NCBI Taxonomy" id="321982"/>
    <lineage>
        <taxon>Bacteria</taxon>
        <taxon>Pseudomonadati</taxon>
        <taxon>Pseudomonadota</taxon>
        <taxon>Betaproteobacteria</taxon>
        <taxon>Burkholderiales</taxon>
        <taxon>Oxalobacteraceae</taxon>
        <taxon>Telluria group</taxon>
        <taxon>Pseudoduganella</taxon>
    </lineage>
</organism>
<feature type="transmembrane region" description="Helical" evidence="1">
    <location>
        <begin position="139"/>
        <end position="159"/>
    </location>
</feature>
<gene>
    <name evidence="3" type="ORF">GJV26_27125</name>
</gene>
<dbReference type="OrthoDB" id="508112at2"/>
<feature type="transmembrane region" description="Helical" evidence="1">
    <location>
        <begin position="337"/>
        <end position="355"/>
    </location>
</feature>